<dbReference type="RefSeq" id="WP_202090257.1">
    <property type="nucleotide sequence ID" value="NZ_JAELVM010000001.1"/>
</dbReference>
<dbReference type="InterPro" id="IPR011013">
    <property type="entry name" value="Gal_mutarotase_sf_dom"/>
</dbReference>
<dbReference type="InterPro" id="IPR011071">
    <property type="entry name" value="Lyase_8-like_C"/>
</dbReference>
<evidence type="ECO:0000256" key="5">
    <source>
        <dbReference type="ARBA" id="ARBA00022837"/>
    </source>
</evidence>
<evidence type="ECO:0000259" key="9">
    <source>
        <dbReference type="Pfam" id="PF09093"/>
    </source>
</evidence>
<feature type="domain" description="Polysaccharide lyase family 8 central" evidence="8">
    <location>
        <begin position="428"/>
        <end position="678"/>
    </location>
</feature>
<feature type="signal peptide" evidence="7">
    <location>
        <begin position="1"/>
        <end position="23"/>
    </location>
</feature>
<proteinExistence type="inferred from homology"/>
<dbReference type="Gene3D" id="2.70.98.10">
    <property type="match status" value="1"/>
</dbReference>
<dbReference type="InterPro" id="IPR014718">
    <property type="entry name" value="GH-type_carb-bd"/>
</dbReference>
<comment type="cofactor">
    <cofactor evidence="1">
        <name>Ca(2+)</name>
        <dbReference type="ChEBI" id="CHEBI:29108"/>
    </cofactor>
</comment>
<dbReference type="Gene3D" id="1.50.10.100">
    <property type="entry name" value="Chondroitin AC/alginate lyase"/>
    <property type="match status" value="1"/>
</dbReference>
<dbReference type="PANTHER" id="PTHR37322">
    <property type="match status" value="1"/>
</dbReference>
<evidence type="ECO:0000256" key="1">
    <source>
        <dbReference type="ARBA" id="ARBA00001913"/>
    </source>
</evidence>
<dbReference type="InterPro" id="IPR026444">
    <property type="entry name" value="Secre_tail"/>
</dbReference>
<dbReference type="SUPFAM" id="SSF74650">
    <property type="entry name" value="Galactose mutarotase-like"/>
    <property type="match status" value="1"/>
</dbReference>
<dbReference type="Proteomes" id="UP000661696">
    <property type="component" value="Unassembled WGS sequence"/>
</dbReference>
<feature type="chain" id="PRO_5046424175" evidence="7">
    <location>
        <begin position="24"/>
        <end position="925"/>
    </location>
</feature>
<feature type="domain" description="Secretion system C-terminal sorting" evidence="10">
    <location>
        <begin position="853"/>
        <end position="925"/>
    </location>
</feature>
<dbReference type="InterPro" id="IPR003159">
    <property type="entry name" value="Lyase_8_central_dom"/>
</dbReference>
<dbReference type="EMBL" id="JAELVM010000001">
    <property type="protein sequence ID" value="MBL1220961.1"/>
    <property type="molecule type" value="Genomic_DNA"/>
</dbReference>
<dbReference type="Pfam" id="PF02278">
    <property type="entry name" value="Lyase_8"/>
    <property type="match status" value="1"/>
</dbReference>
<keyword evidence="4 7" id="KW-0732">Signal</keyword>
<gene>
    <name evidence="11" type="ORF">JET18_08940</name>
</gene>
<accession>A0ABS1QF60</accession>
<sequence>MNRTKKNTLLLLILLIYGISVNGQNGAINTLADKYRNWLVGENADYNNNFVNLRYTSFKNAGTQAMNLLQYDFVNPGNLWDFGADADKNEYFNITEKSLIRLVYLYKIKGPASSPNPYYNNTALKEDILKIFKYIEDKGVSASTNFEYEILADNEEVITSHHGVALRSSAYASAILLMKDELKSVGKFSHHMGALDGITTFLSPGFPHFHFTYPGYNSDVIRASLQQRFCYVLAQEDSEVSRAGNMEHLKNFINNALLVSNGWADAIKPDFITFHHRGAYSNSYGIDALHQASILNMMLKASPYELSSIAQQNLKKAVINYRTFSKDFTMPRALAGRFPFTTASYNILRPALAYLYTADPVGNEDAGREFVRLWNISSDANNRLVKENTVSINLIHSLGGMQNMADITGAGLIPLTEINSGHFGFPYAGLSVHRFNGWQISVKGTSKHVWHFENSMSENRLGAYTSAGATEILARGNSVITNDVAQLYNGWDWSHVPGTTVANVPYNILAGYIMRQMNGKNFLAHANLDKEKGVFAMDYKDYNSQTGMTALKSYFFYGGKILCLGSDIKDTGGSYPVHTTLFQTLIPNTANTSLINGNPVSGNNHTFSANGGGLWATDSDGNGYVVPSSSYNSYPITIKRSTQTSPDQANNGSTTGDFSMAFIDHGTAPVSSSYQYAIQLQGGSATEDLLNNFNAYFSVLQQNTQAHVASYVPESIYNYVIWDATAIFNYDVLEKADKPAVVITQKTNNNKKLKVSLTNPNLGLLANNEAYTWGQISGTASRLHRVAQNEIVTIRLKGLWEIDLPNPNVSLQISGGSTEVLFTTKNGFTEQILLKQVQTLSLPSVSKRNLYKVYPNPATDVVNIIADSKITLPENIRIYNNAGHFVEKGMSIKITGNKISVNLKNLPEGLYFIHIGDESFKILKK</sequence>
<dbReference type="InterPro" id="IPR039174">
    <property type="entry name" value="Chondroitin_ABC_lyase"/>
</dbReference>
<dbReference type="PANTHER" id="PTHR37322:SF3">
    <property type="entry name" value="CHONDROITIN SULFATE ABC EXOLYASE"/>
    <property type="match status" value="1"/>
</dbReference>
<evidence type="ECO:0000256" key="2">
    <source>
        <dbReference type="ARBA" id="ARBA00006699"/>
    </source>
</evidence>
<evidence type="ECO:0000313" key="11">
    <source>
        <dbReference type="EMBL" id="MBL1220961.1"/>
    </source>
</evidence>
<dbReference type="Pfam" id="PF18962">
    <property type="entry name" value="Por_Secre_tail"/>
    <property type="match status" value="1"/>
</dbReference>
<dbReference type="SUPFAM" id="SSF49863">
    <property type="entry name" value="Hyaluronate lyase-like, C-terminal domain"/>
    <property type="match status" value="1"/>
</dbReference>
<evidence type="ECO:0000259" key="8">
    <source>
        <dbReference type="Pfam" id="PF02278"/>
    </source>
</evidence>
<evidence type="ECO:0000256" key="6">
    <source>
        <dbReference type="ARBA" id="ARBA00023239"/>
    </source>
</evidence>
<keyword evidence="5" id="KW-0106">Calcium</keyword>
<dbReference type="Gene3D" id="2.60.220.10">
    <property type="entry name" value="Polysaccharide lyase family 8-like, C-terminal"/>
    <property type="match status" value="1"/>
</dbReference>
<reference evidence="11 12" key="1">
    <citation type="submission" date="2020-12" db="EMBL/GenBank/DDBJ databases">
        <title>Chryseobacterium endoalhailicus sp. nov., isolated from seed of leguminous plant.</title>
        <authorList>
            <person name="Zhang X."/>
        </authorList>
    </citation>
    <scope>NUCLEOTIDE SEQUENCE [LARGE SCALE GENOMIC DNA]</scope>
    <source>
        <strain evidence="11 12">L7</strain>
    </source>
</reference>
<evidence type="ECO:0000313" key="12">
    <source>
        <dbReference type="Proteomes" id="UP000661696"/>
    </source>
</evidence>
<protein>
    <submittedName>
        <fullName evidence="11">T9SS type A sorting domain-containing protein</fullName>
    </submittedName>
</protein>
<organism evidence="11 12">
    <name type="scientific">Chryseobacterium endalhagicum</name>
    <dbReference type="NCBI Taxonomy" id="2797638"/>
    <lineage>
        <taxon>Bacteria</taxon>
        <taxon>Pseudomonadati</taxon>
        <taxon>Bacteroidota</taxon>
        <taxon>Flavobacteriia</taxon>
        <taxon>Flavobacteriales</taxon>
        <taxon>Weeksellaceae</taxon>
        <taxon>Chryseobacterium group</taxon>
        <taxon>Chryseobacterium</taxon>
    </lineage>
</organism>
<dbReference type="InterPro" id="IPR015177">
    <property type="entry name" value="Lyase_catalyt"/>
</dbReference>
<name>A0ABS1QF60_9FLAO</name>
<feature type="domain" description="Lyase catalytic" evidence="9">
    <location>
        <begin position="124"/>
        <end position="348"/>
    </location>
</feature>
<evidence type="ECO:0000259" key="10">
    <source>
        <dbReference type="Pfam" id="PF18962"/>
    </source>
</evidence>
<evidence type="ECO:0000256" key="4">
    <source>
        <dbReference type="ARBA" id="ARBA00022729"/>
    </source>
</evidence>
<dbReference type="SUPFAM" id="SSF48230">
    <property type="entry name" value="Chondroitin AC/alginate lyase"/>
    <property type="match status" value="1"/>
</dbReference>
<keyword evidence="6" id="KW-0456">Lyase</keyword>
<comment type="similarity">
    <text evidence="2">Belongs to the polysaccharide lyase 8 family.</text>
</comment>
<evidence type="ECO:0000256" key="3">
    <source>
        <dbReference type="ARBA" id="ARBA00011245"/>
    </source>
</evidence>
<evidence type="ECO:0000256" key="7">
    <source>
        <dbReference type="SAM" id="SignalP"/>
    </source>
</evidence>
<comment type="caution">
    <text evidence="11">The sequence shown here is derived from an EMBL/GenBank/DDBJ whole genome shotgun (WGS) entry which is preliminary data.</text>
</comment>
<dbReference type="NCBIfam" id="TIGR04183">
    <property type="entry name" value="Por_Secre_tail"/>
    <property type="match status" value="1"/>
</dbReference>
<dbReference type="InterPro" id="IPR008929">
    <property type="entry name" value="Chondroitin_lyas"/>
</dbReference>
<keyword evidence="12" id="KW-1185">Reference proteome</keyword>
<dbReference type="Pfam" id="PF09093">
    <property type="entry name" value="Lyase_catalyt"/>
    <property type="match status" value="1"/>
</dbReference>
<comment type="subunit">
    <text evidence="3">Monomer.</text>
</comment>